<accession>A0A5E4BW45</accession>
<dbReference type="Proteomes" id="UP000335636">
    <property type="component" value="Unassembled WGS sequence"/>
</dbReference>
<reference evidence="1" key="1">
    <citation type="submission" date="2019-04" db="EMBL/GenBank/DDBJ databases">
        <authorList>
            <person name="Alioto T."/>
            <person name="Alioto T."/>
        </authorList>
    </citation>
    <scope>NUCLEOTIDE SEQUENCE [LARGE SCALE GENOMIC DNA]</scope>
</reference>
<organism evidence="1 2">
    <name type="scientific">Marmota monax</name>
    <name type="common">Woodchuck</name>
    <dbReference type="NCBI Taxonomy" id="9995"/>
    <lineage>
        <taxon>Eukaryota</taxon>
        <taxon>Metazoa</taxon>
        <taxon>Chordata</taxon>
        <taxon>Craniata</taxon>
        <taxon>Vertebrata</taxon>
        <taxon>Euteleostomi</taxon>
        <taxon>Mammalia</taxon>
        <taxon>Eutheria</taxon>
        <taxon>Euarchontoglires</taxon>
        <taxon>Glires</taxon>
        <taxon>Rodentia</taxon>
        <taxon>Sciuromorpha</taxon>
        <taxon>Sciuridae</taxon>
        <taxon>Xerinae</taxon>
        <taxon>Marmotini</taxon>
        <taxon>Marmota</taxon>
    </lineage>
</organism>
<proteinExistence type="predicted"/>
<evidence type="ECO:0000313" key="1">
    <source>
        <dbReference type="EMBL" id="VTJ73833.1"/>
    </source>
</evidence>
<feature type="non-terminal residue" evidence="1">
    <location>
        <position position="57"/>
    </location>
</feature>
<protein>
    <submittedName>
        <fullName evidence="1">Uncharacterized protein</fullName>
    </submittedName>
</protein>
<dbReference type="AlphaFoldDB" id="A0A5E4BW45"/>
<feature type="non-terminal residue" evidence="1">
    <location>
        <position position="1"/>
    </location>
</feature>
<comment type="caution">
    <text evidence="1">The sequence shown here is derived from an EMBL/GenBank/DDBJ whole genome shotgun (WGS) entry which is preliminary data.</text>
</comment>
<keyword evidence="2" id="KW-1185">Reference proteome</keyword>
<sequence>RYCVPSSSLLLPLQPLPAALSVRFQSAWPPDTCTLPPSLAGSLCHPGMQNGSHLAAV</sequence>
<dbReference type="EMBL" id="CABDUW010000701">
    <property type="protein sequence ID" value="VTJ73833.1"/>
    <property type="molecule type" value="Genomic_DNA"/>
</dbReference>
<evidence type="ECO:0000313" key="2">
    <source>
        <dbReference type="Proteomes" id="UP000335636"/>
    </source>
</evidence>
<gene>
    <name evidence="1" type="ORF">MONAX_5E018531</name>
</gene>
<name>A0A5E4BW45_MARMO</name>